<gene>
    <name evidence="4" type="ORF">BXY80_0901</name>
</gene>
<reference evidence="4 5" key="1">
    <citation type="submission" date="2018-09" db="EMBL/GenBank/DDBJ databases">
        <title>Genomic Encyclopedia of Archaeal and Bacterial Type Strains, Phase II (KMG-II): from individual species to whole genera.</title>
        <authorList>
            <person name="Goeker M."/>
        </authorList>
    </citation>
    <scope>NUCLEOTIDE SEQUENCE [LARGE SCALE GENOMIC DNA]</scope>
    <source>
        <strain evidence="4 5">DSM 26283</strain>
    </source>
</reference>
<keyword evidence="5" id="KW-1185">Reference proteome</keyword>
<proteinExistence type="inferred from homology"/>
<dbReference type="SMART" id="SM00935">
    <property type="entry name" value="OmpH"/>
    <property type="match status" value="1"/>
</dbReference>
<dbReference type="Pfam" id="PF03938">
    <property type="entry name" value="OmpH"/>
    <property type="match status" value="1"/>
</dbReference>
<dbReference type="GO" id="GO:0005829">
    <property type="term" value="C:cytosol"/>
    <property type="evidence" value="ECO:0007669"/>
    <property type="project" value="TreeGrafter"/>
</dbReference>
<dbReference type="GO" id="GO:0050821">
    <property type="term" value="P:protein stabilization"/>
    <property type="evidence" value="ECO:0007669"/>
    <property type="project" value="TreeGrafter"/>
</dbReference>
<evidence type="ECO:0000313" key="4">
    <source>
        <dbReference type="EMBL" id="RKE98806.1"/>
    </source>
</evidence>
<dbReference type="GO" id="GO:0051082">
    <property type="term" value="F:unfolded protein binding"/>
    <property type="evidence" value="ECO:0007669"/>
    <property type="project" value="InterPro"/>
</dbReference>
<sequence>MKNLVAAFIAIIILTSCQEQQKIGFIDNGKVINDYQEKIDVEEKYKLKDEVFKKKTDSIGKAFQLEAQAFQLKAAKMSQKKQQEEYQALGQKQQLLQQQIQFEQQQIQQQFQTEIDSVIAKVKTFVKGYGKSNGYSYILGSNEAGSVMYGEEQSDLSKTIIEALNVEYSKE</sequence>
<keyword evidence="2" id="KW-0732">Signal</keyword>
<dbReference type="SUPFAM" id="SSF111384">
    <property type="entry name" value="OmpH-like"/>
    <property type="match status" value="1"/>
</dbReference>
<accession>A0A420DX68</accession>
<evidence type="ECO:0000256" key="1">
    <source>
        <dbReference type="ARBA" id="ARBA00009091"/>
    </source>
</evidence>
<protein>
    <submittedName>
        <fullName evidence="4">Periplasmic chaperone for outer membrane proteins Skp</fullName>
    </submittedName>
</protein>
<dbReference type="PANTHER" id="PTHR35089:SF1">
    <property type="entry name" value="CHAPERONE PROTEIN SKP"/>
    <property type="match status" value="1"/>
</dbReference>
<dbReference type="PANTHER" id="PTHR35089">
    <property type="entry name" value="CHAPERONE PROTEIN SKP"/>
    <property type="match status" value="1"/>
</dbReference>
<dbReference type="Proteomes" id="UP000284892">
    <property type="component" value="Unassembled WGS sequence"/>
</dbReference>
<comment type="similarity">
    <text evidence="1">Belongs to the Skp family.</text>
</comment>
<dbReference type="RefSeq" id="WP_120199995.1">
    <property type="nucleotide sequence ID" value="NZ_RAQJ01000001.1"/>
</dbReference>
<name>A0A420DX68_9FLAO</name>
<keyword evidence="3" id="KW-0175">Coiled coil</keyword>
<feature type="coiled-coil region" evidence="3">
    <location>
        <begin position="79"/>
        <end position="106"/>
    </location>
</feature>
<organism evidence="4 5">
    <name type="scientific">Ichthyenterobacterium magnum</name>
    <dbReference type="NCBI Taxonomy" id="1230530"/>
    <lineage>
        <taxon>Bacteria</taxon>
        <taxon>Pseudomonadati</taxon>
        <taxon>Bacteroidota</taxon>
        <taxon>Flavobacteriia</taxon>
        <taxon>Flavobacteriales</taxon>
        <taxon>Flavobacteriaceae</taxon>
        <taxon>Ichthyenterobacterium</taxon>
    </lineage>
</organism>
<dbReference type="AlphaFoldDB" id="A0A420DX68"/>
<dbReference type="InterPro" id="IPR024930">
    <property type="entry name" value="Skp_dom_sf"/>
</dbReference>
<comment type="caution">
    <text evidence="4">The sequence shown here is derived from an EMBL/GenBank/DDBJ whole genome shotgun (WGS) entry which is preliminary data.</text>
</comment>
<evidence type="ECO:0000256" key="2">
    <source>
        <dbReference type="ARBA" id="ARBA00022729"/>
    </source>
</evidence>
<evidence type="ECO:0000313" key="5">
    <source>
        <dbReference type="Proteomes" id="UP000284892"/>
    </source>
</evidence>
<dbReference type="PROSITE" id="PS51257">
    <property type="entry name" value="PROKAR_LIPOPROTEIN"/>
    <property type="match status" value="1"/>
</dbReference>
<dbReference type="Gene3D" id="3.30.910.20">
    <property type="entry name" value="Skp domain"/>
    <property type="match status" value="1"/>
</dbReference>
<dbReference type="EMBL" id="RAQJ01000001">
    <property type="protein sequence ID" value="RKE98806.1"/>
    <property type="molecule type" value="Genomic_DNA"/>
</dbReference>
<dbReference type="OrthoDB" id="1145062at2"/>
<dbReference type="InterPro" id="IPR005632">
    <property type="entry name" value="Chaperone_Skp"/>
</dbReference>
<evidence type="ECO:0000256" key="3">
    <source>
        <dbReference type="SAM" id="Coils"/>
    </source>
</evidence>